<evidence type="ECO:0000256" key="3">
    <source>
        <dbReference type="ARBA" id="ARBA00022475"/>
    </source>
</evidence>
<keyword evidence="3" id="KW-1003">Cell membrane</keyword>
<proteinExistence type="inferred from homology"/>
<evidence type="ECO:0000256" key="5">
    <source>
        <dbReference type="ARBA" id="ARBA00022741"/>
    </source>
</evidence>
<evidence type="ECO:0000313" key="9">
    <source>
        <dbReference type="EMBL" id="SOY50843.1"/>
    </source>
</evidence>
<evidence type="ECO:0000256" key="2">
    <source>
        <dbReference type="ARBA" id="ARBA00022448"/>
    </source>
</evidence>
<dbReference type="InterPro" id="IPR017871">
    <property type="entry name" value="ABC_transporter-like_CS"/>
</dbReference>
<name>A0A375BQX2_9BURK</name>
<evidence type="ECO:0000256" key="4">
    <source>
        <dbReference type="ARBA" id="ARBA00022519"/>
    </source>
</evidence>
<keyword evidence="5" id="KW-0547">Nucleotide-binding</keyword>
<dbReference type="SUPFAM" id="SSF52540">
    <property type="entry name" value="P-loop containing nucleoside triphosphate hydrolases"/>
    <property type="match status" value="1"/>
</dbReference>
<feature type="domain" description="ABC transporter" evidence="8">
    <location>
        <begin position="44"/>
        <end position="286"/>
    </location>
</feature>
<organism evidence="9">
    <name type="scientific">Cupriavidus taiwanensis</name>
    <dbReference type="NCBI Taxonomy" id="164546"/>
    <lineage>
        <taxon>Bacteria</taxon>
        <taxon>Pseudomonadati</taxon>
        <taxon>Pseudomonadota</taxon>
        <taxon>Betaproteobacteria</taxon>
        <taxon>Burkholderiales</taxon>
        <taxon>Burkholderiaceae</taxon>
        <taxon>Cupriavidus</taxon>
    </lineage>
</organism>
<comment type="similarity">
    <text evidence="1">Belongs to the ABC transporter superfamily.</text>
</comment>
<evidence type="ECO:0000259" key="8">
    <source>
        <dbReference type="PROSITE" id="PS50893"/>
    </source>
</evidence>
<dbReference type="CDD" id="cd03257">
    <property type="entry name" value="ABC_NikE_OppD_transporters"/>
    <property type="match status" value="1"/>
</dbReference>
<dbReference type="EMBL" id="OFSP01000016">
    <property type="protein sequence ID" value="SOY50843.1"/>
    <property type="molecule type" value="Genomic_DNA"/>
</dbReference>
<accession>A0A375BQX2</accession>
<keyword evidence="4" id="KW-0997">Cell inner membrane</keyword>
<reference evidence="9" key="1">
    <citation type="submission" date="2018-01" db="EMBL/GenBank/DDBJ databases">
        <authorList>
            <person name="Clerissi C."/>
        </authorList>
    </citation>
    <scope>NUCLEOTIDE SEQUENCE</scope>
    <source>
        <strain evidence="9">Cupriavidus taiwanensis STM 3521</strain>
    </source>
</reference>
<gene>
    <name evidence="9" type="primary">oppF</name>
    <name evidence="9" type="ORF">CBM2589_B230171</name>
</gene>
<dbReference type="Pfam" id="PF08352">
    <property type="entry name" value="oligo_HPY"/>
    <property type="match status" value="1"/>
</dbReference>
<dbReference type="InterPro" id="IPR050319">
    <property type="entry name" value="ABC_transp_ATP-bind"/>
</dbReference>
<dbReference type="InterPro" id="IPR027417">
    <property type="entry name" value="P-loop_NTPase"/>
</dbReference>
<keyword evidence="4" id="KW-0472">Membrane</keyword>
<evidence type="ECO:0000256" key="1">
    <source>
        <dbReference type="ARBA" id="ARBA00005417"/>
    </source>
</evidence>
<dbReference type="InterPro" id="IPR013563">
    <property type="entry name" value="Oligopep_ABC_C"/>
</dbReference>
<feature type="region of interest" description="Disordered" evidence="7">
    <location>
        <begin position="1"/>
        <end position="22"/>
    </location>
</feature>
<dbReference type="GO" id="GO:0005524">
    <property type="term" value="F:ATP binding"/>
    <property type="evidence" value="ECO:0007669"/>
    <property type="project" value="UniProtKB-KW"/>
</dbReference>
<dbReference type="GO" id="GO:0016887">
    <property type="term" value="F:ATP hydrolysis activity"/>
    <property type="evidence" value="ECO:0007669"/>
    <property type="project" value="InterPro"/>
</dbReference>
<dbReference type="InterPro" id="IPR003593">
    <property type="entry name" value="AAA+_ATPase"/>
</dbReference>
<dbReference type="PANTHER" id="PTHR43776">
    <property type="entry name" value="TRANSPORT ATP-BINDING PROTEIN"/>
    <property type="match status" value="1"/>
</dbReference>
<dbReference type="PROSITE" id="PS00211">
    <property type="entry name" value="ABC_TRANSPORTER_1"/>
    <property type="match status" value="1"/>
</dbReference>
<dbReference type="Gene3D" id="3.40.50.300">
    <property type="entry name" value="P-loop containing nucleotide triphosphate hydrolases"/>
    <property type="match status" value="1"/>
</dbReference>
<dbReference type="AlphaFoldDB" id="A0A375BQX2"/>
<evidence type="ECO:0000256" key="7">
    <source>
        <dbReference type="SAM" id="MobiDB-lite"/>
    </source>
</evidence>
<dbReference type="SMART" id="SM00382">
    <property type="entry name" value="AAA"/>
    <property type="match status" value="1"/>
</dbReference>
<comment type="caution">
    <text evidence="9">The sequence shown here is derived from an EMBL/GenBank/DDBJ whole genome shotgun (WGS) entry which is preliminary data.</text>
</comment>
<dbReference type="PANTHER" id="PTHR43776:SF7">
    <property type="entry name" value="D,D-DIPEPTIDE TRANSPORT ATP-BINDING PROTEIN DDPF-RELATED"/>
    <property type="match status" value="1"/>
</dbReference>
<dbReference type="Pfam" id="PF00005">
    <property type="entry name" value="ABC_tran"/>
    <property type="match status" value="1"/>
</dbReference>
<dbReference type="NCBIfam" id="TIGR01727">
    <property type="entry name" value="oligo_HPY"/>
    <property type="match status" value="1"/>
</dbReference>
<feature type="compositionally biased region" description="Polar residues" evidence="7">
    <location>
        <begin position="1"/>
        <end position="15"/>
    </location>
</feature>
<dbReference type="GO" id="GO:0055085">
    <property type="term" value="P:transmembrane transport"/>
    <property type="evidence" value="ECO:0007669"/>
    <property type="project" value="UniProtKB-ARBA"/>
</dbReference>
<keyword evidence="2" id="KW-0813">Transport</keyword>
<protein>
    <submittedName>
        <fullName evidence="9">Oligopeptide transport protein (ABC superfamily, atp_bind)</fullName>
    </submittedName>
</protein>
<dbReference type="FunFam" id="3.40.50.300:FF:000016">
    <property type="entry name" value="Oligopeptide ABC transporter ATP-binding component"/>
    <property type="match status" value="1"/>
</dbReference>
<evidence type="ECO:0000256" key="6">
    <source>
        <dbReference type="ARBA" id="ARBA00022840"/>
    </source>
</evidence>
<dbReference type="PROSITE" id="PS50893">
    <property type="entry name" value="ABC_TRANSPORTER_2"/>
    <property type="match status" value="1"/>
</dbReference>
<keyword evidence="6" id="KW-0067">ATP-binding</keyword>
<dbReference type="Proteomes" id="UP000256297">
    <property type="component" value="Chromosome CBM2589_b"/>
</dbReference>
<sequence>MNATALQSRPMTQPAGQEGATPAAPILELRGVSKRFVKSLDAAARIANLFGAHAREEVVHAVDRVDLSIRAGEVVGLVGESGCGKSTLGRMAVGLHSLTEGERLWRGTNLDHLPSDQRREKQLAIQMIFQDPYASLNPRLRVLDIVGEAPVVHGLVGRGAQKGYVEDMLVRVGMDPTVLRRFPHQFSGGQRARIGIARALAVKPEFLVCDESVAALDVSIQAQVLNLFMRLREELNLTYLFISHDLGVVKHISDRVVIMYLGRVVESAPTEDVFAAPNHPYTQALLAEAPKLEVARKTYVAIRGEIPSPLNPPSGCHFHPRCPHAMPRCREEQPLLKEIAPLRFSACHLNDMK</sequence>
<dbReference type="InterPro" id="IPR003439">
    <property type="entry name" value="ABC_transporter-like_ATP-bd"/>
</dbReference>
<dbReference type="GO" id="GO:0015833">
    <property type="term" value="P:peptide transport"/>
    <property type="evidence" value="ECO:0007669"/>
    <property type="project" value="InterPro"/>
</dbReference>